<dbReference type="InterPro" id="IPR013425">
    <property type="entry name" value="Autotrns_rpt"/>
</dbReference>
<dbReference type="Gene3D" id="2.160.20.20">
    <property type="match status" value="1"/>
</dbReference>
<organism evidence="2">
    <name type="scientific">Salmonella enterica subsp. enterica serovar Java</name>
    <dbReference type="NCBI Taxonomy" id="224729"/>
    <lineage>
        <taxon>Bacteria</taxon>
        <taxon>Pseudomonadati</taxon>
        <taxon>Pseudomonadota</taxon>
        <taxon>Gammaproteobacteria</taxon>
        <taxon>Enterobacterales</taxon>
        <taxon>Enterobacteriaceae</taxon>
        <taxon>Salmonella</taxon>
    </lineage>
</organism>
<evidence type="ECO:0000313" key="2">
    <source>
        <dbReference type="EMBL" id="HAF7674560.1"/>
    </source>
</evidence>
<gene>
    <name evidence="2" type="ORF">G9293_004826</name>
</gene>
<comment type="caution">
    <text evidence="2">The sequence shown here is derived from an EMBL/GenBank/DDBJ whole genome shotgun (WGS) entry which is preliminary data.</text>
</comment>
<keyword evidence="1" id="KW-0732">Signal</keyword>
<evidence type="ECO:0000256" key="1">
    <source>
        <dbReference type="ARBA" id="ARBA00022729"/>
    </source>
</evidence>
<dbReference type="AlphaFoldDB" id="A0A752QCG5"/>
<dbReference type="NCBIfam" id="TIGR02601">
    <property type="entry name" value="autotrns_rpt"/>
    <property type="match status" value="4"/>
</dbReference>
<reference evidence="2" key="1">
    <citation type="journal article" date="2018" name="Genome Biol.">
        <title>SKESA: strategic k-mer extension for scrupulous assemblies.</title>
        <authorList>
            <person name="Souvorov A."/>
            <person name="Agarwala R."/>
            <person name="Lipman D.J."/>
        </authorList>
    </citation>
    <scope>NUCLEOTIDE SEQUENCE</scope>
    <source>
        <strain evidence="2">Salmonella enterica</strain>
    </source>
</reference>
<dbReference type="InterPro" id="IPR012332">
    <property type="entry name" value="Autotransporter_pectin_lyase_C"/>
</dbReference>
<dbReference type="Pfam" id="PF12951">
    <property type="entry name" value="PATR"/>
    <property type="match status" value="4"/>
</dbReference>
<proteinExistence type="predicted"/>
<evidence type="ECO:0008006" key="3">
    <source>
        <dbReference type="Google" id="ProtNLM"/>
    </source>
</evidence>
<reference evidence="2" key="2">
    <citation type="submission" date="2018-07" db="EMBL/GenBank/DDBJ databases">
        <authorList>
            <consortium name="NCBI Pathogen Detection Project"/>
        </authorList>
    </citation>
    <scope>NUCLEOTIDE SEQUENCE</scope>
    <source>
        <strain evidence="2">Salmonella enterica</strain>
    </source>
</reference>
<name>A0A752QCG5_SALEB</name>
<dbReference type="InterPro" id="IPR011050">
    <property type="entry name" value="Pectin_lyase_fold/virulence"/>
</dbReference>
<dbReference type="SUPFAM" id="SSF51126">
    <property type="entry name" value="Pectin lyase-like"/>
    <property type="match status" value="3"/>
</dbReference>
<feature type="non-terminal residue" evidence="2">
    <location>
        <position position="600"/>
    </location>
</feature>
<accession>A0A752QCG5</accession>
<protein>
    <recommendedName>
        <fullName evidence="3">Autotransporter outer membrane beta-barrel domain-containing protein</fullName>
    </recommendedName>
</protein>
<dbReference type="EMBL" id="DAAWFM010000189">
    <property type="protein sequence ID" value="HAF7674560.1"/>
    <property type="molecule type" value="Genomic_DNA"/>
</dbReference>
<sequence>NGGVLQTVLNVNSDRRFNLTADSLNGGILTDGDLTLTNVISGVGGLKKTGSATLILGGQNDYTGRTVISSGNLFLTGEGGIEHSESVELSKGTSLNISSTTNGTMVNNLTGDEGSHVVLGDRLLTVNSLADSVFSGEFGAEGETGGLLKTGGASFTLAGQNNYTGDTTVSAGKLSLSGDSNIEKSGNVRLNRDAALDISATTGGTMVNNLTGDEGSHVVLGDRLLTVNSLADSVFSGEFGAEGETGGLLKTGAASFTLAGQNNYTGDTTVSAGKLSLSGESNIEKSGNVRLNRDAALDISATTNGAMVNNLTGDEGSHVVLGDRLLTVNSLADSVFSGEISGNGSLIKKGQGDMTLDGINSYQGITRIDQGNLRINSDQSLGGGNKNNSDLIMNGGGLKIFGSFASDRDVYFNADGEISVDKDMSSSWNKIHTGDYKFTKSGEGELIVRNGGDASEISLMNGALTLINLNMNSEKQDALLNVNNGVLNIIGGDVSAKNDLIHITGDSTINLENVSIKSSGNGMRLSDNVQSTLSLRNQYTDMPILVEGKNSILNINAGDNTTLASNMHKSDESTINLNLMNNSSNWVISQRTDVDNVRNS</sequence>
<feature type="non-terminal residue" evidence="2">
    <location>
        <position position="1"/>
    </location>
</feature>